<dbReference type="GO" id="GO:0006629">
    <property type="term" value="P:lipid metabolic process"/>
    <property type="evidence" value="ECO:0007669"/>
    <property type="project" value="InterPro"/>
</dbReference>
<protein>
    <recommendedName>
        <fullName evidence="4">PLC-like phosphodiesterase</fullName>
    </recommendedName>
</protein>
<evidence type="ECO:0000313" key="3">
    <source>
        <dbReference type="Proteomes" id="UP000054097"/>
    </source>
</evidence>
<dbReference type="GO" id="GO:0008081">
    <property type="term" value="F:phosphoric diester hydrolase activity"/>
    <property type="evidence" value="ECO:0007669"/>
    <property type="project" value="InterPro"/>
</dbReference>
<dbReference type="PANTHER" id="PTHR13593">
    <property type="match status" value="1"/>
</dbReference>
<organism evidence="2 3">
    <name type="scientific">Serendipita vermifera MAFF 305830</name>
    <dbReference type="NCBI Taxonomy" id="933852"/>
    <lineage>
        <taxon>Eukaryota</taxon>
        <taxon>Fungi</taxon>
        <taxon>Dikarya</taxon>
        <taxon>Basidiomycota</taxon>
        <taxon>Agaricomycotina</taxon>
        <taxon>Agaricomycetes</taxon>
        <taxon>Sebacinales</taxon>
        <taxon>Serendipitaceae</taxon>
        <taxon>Serendipita</taxon>
    </lineage>
</organism>
<feature type="signal peptide" evidence="1">
    <location>
        <begin position="1"/>
        <end position="17"/>
    </location>
</feature>
<dbReference type="Pfam" id="PF26146">
    <property type="entry name" value="PI-PLC_X"/>
    <property type="match status" value="1"/>
</dbReference>
<dbReference type="InterPro" id="IPR051057">
    <property type="entry name" value="PI-PLC_domain"/>
</dbReference>
<keyword evidence="1" id="KW-0732">Signal</keyword>
<dbReference type="Proteomes" id="UP000054097">
    <property type="component" value="Unassembled WGS sequence"/>
</dbReference>
<gene>
    <name evidence="2" type="ORF">M408DRAFT_331786</name>
</gene>
<dbReference type="STRING" id="933852.A0A0C3AWQ5"/>
<dbReference type="SUPFAM" id="SSF51695">
    <property type="entry name" value="PLC-like phosphodiesterases"/>
    <property type="match status" value="1"/>
</dbReference>
<evidence type="ECO:0008006" key="4">
    <source>
        <dbReference type="Google" id="ProtNLM"/>
    </source>
</evidence>
<dbReference type="EMBL" id="KN824324">
    <property type="protein sequence ID" value="KIM24419.1"/>
    <property type="molecule type" value="Genomic_DNA"/>
</dbReference>
<dbReference type="InterPro" id="IPR017946">
    <property type="entry name" value="PLC-like_Pdiesterase_TIM-brl"/>
</dbReference>
<dbReference type="HOGENOM" id="CLU_037358_2_0_1"/>
<sequence>MIGQFLILNALVTFVAALPAIIPRASTCNGRAELCGRSYGNTTFLMSHDSYAISNNPVILSRNQAVDLTAQMNLGVRALQAQSHMKDGALHFCHTSCDLFDGGLVVNYLKTVKSFMDSHPNDVFTFLFTNPENASPKNVWAPLFEQAGLASLAYVPPHLPMKASEWPTLGQMIQSGKRLVVFMDYNSNTAEVPYILPEFDHIWEPPFNSIDSSFPCRVDRISGPLSSQDHMFMINHNLDVKVFPFRQAKREANPGFWDSITSAIGGAIEDTKNTIENGINQGKDTLSEVLIPDLIHLPITNGVPSILADSNGCAPFSGGKATSFVMLDFVDVGQGMKAVDILNGFR</sequence>
<accession>A0A0C3AWQ5</accession>
<evidence type="ECO:0000313" key="2">
    <source>
        <dbReference type="EMBL" id="KIM24419.1"/>
    </source>
</evidence>
<name>A0A0C3AWQ5_SERVB</name>
<reference evidence="3" key="2">
    <citation type="submission" date="2015-01" db="EMBL/GenBank/DDBJ databases">
        <title>Evolutionary Origins and Diversification of the Mycorrhizal Mutualists.</title>
        <authorList>
            <consortium name="DOE Joint Genome Institute"/>
            <consortium name="Mycorrhizal Genomics Consortium"/>
            <person name="Kohler A."/>
            <person name="Kuo A."/>
            <person name="Nagy L.G."/>
            <person name="Floudas D."/>
            <person name="Copeland A."/>
            <person name="Barry K.W."/>
            <person name="Cichocki N."/>
            <person name="Veneault-Fourrey C."/>
            <person name="LaButti K."/>
            <person name="Lindquist E.A."/>
            <person name="Lipzen A."/>
            <person name="Lundell T."/>
            <person name="Morin E."/>
            <person name="Murat C."/>
            <person name="Riley R."/>
            <person name="Ohm R."/>
            <person name="Sun H."/>
            <person name="Tunlid A."/>
            <person name="Henrissat B."/>
            <person name="Grigoriev I.V."/>
            <person name="Hibbett D.S."/>
            <person name="Martin F."/>
        </authorList>
    </citation>
    <scope>NUCLEOTIDE SEQUENCE [LARGE SCALE GENOMIC DNA]</scope>
    <source>
        <strain evidence="3">MAFF 305830</strain>
    </source>
</reference>
<dbReference type="OrthoDB" id="7984201at2759"/>
<feature type="chain" id="PRO_5002175481" description="PLC-like phosphodiesterase" evidence="1">
    <location>
        <begin position="18"/>
        <end position="346"/>
    </location>
</feature>
<dbReference type="PANTHER" id="PTHR13593:SF140">
    <property type="entry name" value="PLC-LIKE PHOSPHODIESTERASE"/>
    <property type="match status" value="1"/>
</dbReference>
<dbReference type="AlphaFoldDB" id="A0A0C3AWQ5"/>
<dbReference type="Gene3D" id="3.20.20.190">
    <property type="entry name" value="Phosphatidylinositol (PI) phosphodiesterase"/>
    <property type="match status" value="1"/>
</dbReference>
<proteinExistence type="predicted"/>
<evidence type="ECO:0000256" key="1">
    <source>
        <dbReference type="SAM" id="SignalP"/>
    </source>
</evidence>
<reference evidence="2 3" key="1">
    <citation type="submission" date="2014-04" db="EMBL/GenBank/DDBJ databases">
        <authorList>
            <consortium name="DOE Joint Genome Institute"/>
            <person name="Kuo A."/>
            <person name="Zuccaro A."/>
            <person name="Kohler A."/>
            <person name="Nagy L.G."/>
            <person name="Floudas D."/>
            <person name="Copeland A."/>
            <person name="Barry K.W."/>
            <person name="Cichocki N."/>
            <person name="Veneault-Fourrey C."/>
            <person name="LaButti K."/>
            <person name="Lindquist E.A."/>
            <person name="Lipzen A."/>
            <person name="Lundell T."/>
            <person name="Morin E."/>
            <person name="Murat C."/>
            <person name="Sun H."/>
            <person name="Tunlid A."/>
            <person name="Henrissat B."/>
            <person name="Grigoriev I.V."/>
            <person name="Hibbett D.S."/>
            <person name="Martin F."/>
            <person name="Nordberg H.P."/>
            <person name="Cantor M.N."/>
            <person name="Hua S.X."/>
        </authorList>
    </citation>
    <scope>NUCLEOTIDE SEQUENCE [LARGE SCALE GENOMIC DNA]</scope>
    <source>
        <strain evidence="2 3">MAFF 305830</strain>
    </source>
</reference>
<keyword evidence="3" id="KW-1185">Reference proteome</keyword>